<evidence type="ECO:0000256" key="1">
    <source>
        <dbReference type="PIRSR" id="PIRSR601310-1"/>
    </source>
</evidence>
<feature type="active site" description="Tele-AMP-histidine intermediate" evidence="1">
    <location>
        <position position="93"/>
    </location>
</feature>
<dbReference type="Gene3D" id="3.30.428.10">
    <property type="entry name" value="HIT-like"/>
    <property type="match status" value="1"/>
</dbReference>
<evidence type="ECO:0000259" key="4">
    <source>
        <dbReference type="PROSITE" id="PS51084"/>
    </source>
</evidence>
<evidence type="ECO:0000313" key="5">
    <source>
        <dbReference type="EMBL" id="PJJ83677.1"/>
    </source>
</evidence>
<sequence length="130" mass="14581">MASIFSKIVAGDIPAYKVAESNEFLAFLDINPLVEGHLLVIPKKEVDRLFDLDDETYTGLMIFAKIIATAMKKVIACDRIGVTVMGLEVPHAHVHLIPMKGMHDMDFTRPKLNFTPEEFQAIADRIREAL</sequence>
<gene>
    <name evidence="5" type="ORF">CLV57_0670</name>
</gene>
<dbReference type="PROSITE" id="PS51084">
    <property type="entry name" value="HIT_2"/>
    <property type="match status" value="1"/>
</dbReference>
<evidence type="ECO:0000256" key="3">
    <source>
        <dbReference type="PROSITE-ProRule" id="PRU00464"/>
    </source>
</evidence>
<dbReference type="Proteomes" id="UP000242687">
    <property type="component" value="Unassembled WGS sequence"/>
</dbReference>
<name>A0A2H9VS77_9SPHI</name>
<dbReference type="EMBL" id="PGFJ01000001">
    <property type="protein sequence ID" value="PJJ83677.1"/>
    <property type="molecule type" value="Genomic_DNA"/>
</dbReference>
<proteinExistence type="predicted"/>
<keyword evidence="6" id="KW-1185">Reference proteome</keyword>
<reference evidence="5 6" key="1">
    <citation type="submission" date="2017-11" db="EMBL/GenBank/DDBJ databases">
        <title>Genomic Encyclopedia of Archaeal and Bacterial Type Strains, Phase II (KMG-II): From Individual Species to Whole Genera.</title>
        <authorList>
            <person name="Goeker M."/>
        </authorList>
    </citation>
    <scope>NUCLEOTIDE SEQUENCE [LARGE SCALE GENOMIC DNA]</scope>
    <source>
        <strain evidence="5 6">DSM 28175</strain>
    </source>
</reference>
<feature type="short sequence motif" description="Histidine triad motif" evidence="2 3">
    <location>
        <begin position="91"/>
        <end position="95"/>
    </location>
</feature>
<dbReference type="PANTHER" id="PTHR46648">
    <property type="entry name" value="HIT FAMILY PROTEIN 1"/>
    <property type="match status" value="1"/>
</dbReference>
<dbReference type="InterPro" id="IPR001310">
    <property type="entry name" value="Histidine_triad_HIT"/>
</dbReference>
<dbReference type="RefSeq" id="WP_100339922.1">
    <property type="nucleotide sequence ID" value="NZ_PGFJ01000001.1"/>
</dbReference>
<dbReference type="GO" id="GO:0003824">
    <property type="term" value="F:catalytic activity"/>
    <property type="evidence" value="ECO:0007669"/>
    <property type="project" value="InterPro"/>
</dbReference>
<dbReference type="InterPro" id="IPR011146">
    <property type="entry name" value="HIT-like"/>
</dbReference>
<dbReference type="Pfam" id="PF01230">
    <property type="entry name" value="HIT"/>
    <property type="match status" value="1"/>
</dbReference>
<organism evidence="5 6">
    <name type="scientific">Mucilaginibacter auburnensis</name>
    <dbReference type="NCBI Taxonomy" id="1457233"/>
    <lineage>
        <taxon>Bacteria</taxon>
        <taxon>Pseudomonadati</taxon>
        <taxon>Bacteroidota</taxon>
        <taxon>Sphingobacteriia</taxon>
        <taxon>Sphingobacteriales</taxon>
        <taxon>Sphingobacteriaceae</taxon>
        <taxon>Mucilaginibacter</taxon>
    </lineage>
</organism>
<evidence type="ECO:0000256" key="2">
    <source>
        <dbReference type="PIRSR" id="PIRSR601310-3"/>
    </source>
</evidence>
<protein>
    <submittedName>
        <fullName evidence="5">Histidine triad (HIT) family protein</fullName>
    </submittedName>
</protein>
<evidence type="ECO:0000313" key="6">
    <source>
        <dbReference type="Proteomes" id="UP000242687"/>
    </source>
</evidence>
<dbReference type="InterPro" id="IPR036265">
    <property type="entry name" value="HIT-like_sf"/>
</dbReference>
<comment type="caution">
    <text evidence="5">The sequence shown here is derived from an EMBL/GenBank/DDBJ whole genome shotgun (WGS) entry which is preliminary data.</text>
</comment>
<feature type="domain" description="HIT" evidence="4">
    <location>
        <begin position="4"/>
        <end position="107"/>
    </location>
</feature>
<accession>A0A2H9VS77</accession>
<dbReference type="PRINTS" id="PR00332">
    <property type="entry name" value="HISTRIAD"/>
</dbReference>
<dbReference type="GO" id="GO:0009117">
    <property type="term" value="P:nucleotide metabolic process"/>
    <property type="evidence" value="ECO:0007669"/>
    <property type="project" value="TreeGrafter"/>
</dbReference>
<dbReference type="OrthoDB" id="9784774at2"/>
<dbReference type="AlphaFoldDB" id="A0A2H9VS77"/>
<dbReference type="SUPFAM" id="SSF54197">
    <property type="entry name" value="HIT-like"/>
    <property type="match status" value="1"/>
</dbReference>
<dbReference type="PANTHER" id="PTHR46648:SF1">
    <property type="entry name" value="ADENOSINE 5'-MONOPHOSPHORAMIDASE HNT1"/>
    <property type="match status" value="1"/>
</dbReference>